<evidence type="ECO:0000313" key="10">
    <source>
        <dbReference type="Proteomes" id="UP000326340"/>
    </source>
</evidence>
<dbReference type="PIRSF" id="PIRSF031032">
    <property type="entry name" value="TMP_97_prd"/>
    <property type="match status" value="1"/>
</dbReference>
<sequence>MSAASPRNWRDSAYLVISSIQLSAILLVDLVPFYPSSLYAEPSAPLHFLQVIRDFYISTYNDPYFVTPHDGLPSWFKLFSYIEIVFQLPMAVWMVYRFSGRAGTTPGFELAVLVFAVECALTTLTCIYDTLHWDPAVYSQAQKNVFIFNLYGPWAVIPALMGLDMWMRILGRLQTGGKTKSQ</sequence>
<dbReference type="AlphaFoldDB" id="A0A5Q4BQM6"/>
<keyword evidence="4 7" id="KW-0256">Endoplasmic reticulum</keyword>
<name>A0A5Q4BQM6_9PEZI</name>
<reference evidence="9 10" key="1">
    <citation type="journal article" date="2019" name="Sci. Rep.">
        <title>Colletotrichum shisoi sp. nov., an anthracnose pathogen of Perilla frutescens in Japan: molecular phylogenetic, morphological and genomic evidence.</title>
        <authorList>
            <person name="Gan P."/>
            <person name="Tsushima A."/>
            <person name="Hiroyama R."/>
            <person name="Narusaka M."/>
            <person name="Takano Y."/>
            <person name="Narusaka Y."/>
            <person name="Kawaradani M."/>
            <person name="Damm U."/>
            <person name="Shirasu K."/>
        </authorList>
    </citation>
    <scope>NUCLEOTIDE SEQUENCE [LARGE SCALE GENOMIC DNA]</scope>
    <source>
        <strain evidence="9 10">PG-2018a</strain>
    </source>
</reference>
<evidence type="ECO:0000256" key="7">
    <source>
        <dbReference type="PIRNR" id="PIRNR031032"/>
    </source>
</evidence>
<gene>
    <name evidence="9" type="ORF">CSHISOI_06376</name>
</gene>
<comment type="caution">
    <text evidence="9">The sequence shown here is derived from an EMBL/GenBank/DDBJ whole genome shotgun (WGS) entry which is preliminary data.</text>
</comment>
<dbReference type="InterPro" id="IPR051987">
    <property type="entry name" value="Sigma-2_receptor-like"/>
</dbReference>
<comment type="subcellular location">
    <subcellularLocation>
        <location evidence="1">Endoplasmic reticulum membrane</location>
        <topology evidence="1">Multi-pass membrane protein</topology>
    </subcellularLocation>
</comment>
<dbReference type="InterPro" id="IPR033118">
    <property type="entry name" value="EXPERA"/>
</dbReference>
<evidence type="ECO:0000313" key="9">
    <source>
        <dbReference type="EMBL" id="TQN68704.1"/>
    </source>
</evidence>
<dbReference type="OrthoDB" id="433124at2759"/>
<dbReference type="GO" id="GO:0005789">
    <property type="term" value="C:endoplasmic reticulum membrane"/>
    <property type="evidence" value="ECO:0007669"/>
    <property type="project" value="UniProtKB-SubCell"/>
</dbReference>
<feature type="domain" description="EXPERA" evidence="8">
    <location>
        <begin position="10"/>
        <end position="162"/>
    </location>
</feature>
<accession>A0A5Q4BQM6</accession>
<dbReference type="EMBL" id="PUHP01000647">
    <property type="protein sequence ID" value="TQN68704.1"/>
    <property type="molecule type" value="Genomic_DNA"/>
</dbReference>
<keyword evidence="10" id="KW-1185">Reference proteome</keyword>
<dbReference type="PROSITE" id="PS51751">
    <property type="entry name" value="EXPERA"/>
    <property type="match status" value="1"/>
</dbReference>
<keyword evidence="5 7" id="KW-1133">Transmembrane helix</keyword>
<dbReference type="InterPro" id="IPR016964">
    <property type="entry name" value="Sigma2_recept"/>
</dbReference>
<feature type="transmembrane region" description="Helical" evidence="7">
    <location>
        <begin position="12"/>
        <end position="34"/>
    </location>
</feature>
<proteinExistence type="inferred from homology"/>
<evidence type="ECO:0000256" key="1">
    <source>
        <dbReference type="ARBA" id="ARBA00004477"/>
    </source>
</evidence>
<keyword evidence="3 7" id="KW-0812">Transmembrane</keyword>
<organism evidence="9 10">
    <name type="scientific">Colletotrichum shisoi</name>
    <dbReference type="NCBI Taxonomy" id="2078593"/>
    <lineage>
        <taxon>Eukaryota</taxon>
        <taxon>Fungi</taxon>
        <taxon>Dikarya</taxon>
        <taxon>Ascomycota</taxon>
        <taxon>Pezizomycotina</taxon>
        <taxon>Sordariomycetes</taxon>
        <taxon>Hypocreomycetidae</taxon>
        <taxon>Glomerellales</taxon>
        <taxon>Glomerellaceae</taxon>
        <taxon>Colletotrichum</taxon>
        <taxon>Colletotrichum destructivum species complex</taxon>
    </lineage>
</organism>
<feature type="transmembrane region" description="Helical" evidence="7">
    <location>
        <begin position="108"/>
        <end position="131"/>
    </location>
</feature>
<evidence type="ECO:0000259" key="8">
    <source>
        <dbReference type="PROSITE" id="PS51751"/>
    </source>
</evidence>
<dbReference type="Proteomes" id="UP000326340">
    <property type="component" value="Unassembled WGS sequence"/>
</dbReference>
<dbReference type="PANTHER" id="PTHR31204:SF1">
    <property type="entry name" value="SIGMA INTRACELLULAR RECEPTOR 2"/>
    <property type="match status" value="1"/>
</dbReference>
<evidence type="ECO:0000256" key="4">
    <source>
        <dbReference type="ARBA" id="ARBA00022824"/>
    </source>
</evidence>
<dbReference type="Pfam" id="PF05241">
    <property type="entry name" value="EBP"/>
    <property type="match status" value="1"/>
</dbReference>
<evidence type="ECO:0000256" key="2">
    <source>
        <dbReference type="ARBA" id="ARBA00009096"/>
    </source>
</evidence>
<keyword evidence="6 7" id="KW-0472">Membrane</keyword>
<dbReference type="PANTHER" id="PTHR31204">
    <property type="entry name" value="SIGMA INTRACELLULAR RECEPTOR 2"/>
    <property type="match status" value="1"/>
</dbReference>
<comment type="similarity">
    <text evidence="2">Belongs to the TMEM97/sigma-2 receptor family.</text>
</comment>
<feature type="transmembrane region" description="Helical" evidence="7">
    <location>
        <begin position="151"/>
        <end position="170"/>
    </location>
</feature>
<evidence type="ECO:0000256" key="6">
    <source>
        <dbReference type="ARBA" id="ARBA00023136"/>
    </source>
</evidence>
<protein>
    <recommendedName>
        <fullName evidence="7">Efficient mitochondria targeting-associated protein 19</fullName>
    </recommendedName>
</protein>
<feature type="transmembrane region" description="Helical" evidence="7">
    <location>
        <begin position="78"/>
        <end position="96"/>
    </location>
</feature>
<evidence type="ECO:0000256" key="5">
    <source>
        <dbReference type="ARBA" id="ARBA00022989"/>
    </source>
</evidence>
<evidence type="ECO:0000256" key="3">
    <source>
        <dbReference type="ARBA" id="ARBA00022692"/>
    </source>
</evidence>